<dbReference type="OrthoDB" id="107670at2"/>
<dbReference type="RefSeq" id="WP_120117832.1">
    <property type="nucleotide sequence ID" value="NZ_DAMDJW010000014.1"/>
</dbReference>
<keyword evidence="3" id="KW-0238">DNA-binding</keyword>
<evidence type="ECO:0000256" key="3">
    <source>
        <dbReference type="ARBA" id="ARBA00023125"/>
    </source>
</evidence>
<evidence type="ECO:0000259" key="5">
    <source>
        <dbReference type="PROSITE" id="PS50931"/>
    </source>
</evidence>
<proteinExistence type="inferred from homology"/>
<dbReference type="AlphaFoldDB" id="A0A429X3Y8"/>
<dbReference type="Proteomes" id="UP000287296">
    <property type="component" value="Unassembled WGS sequence"/>
</dbReference>
<dbReference type="CDD" id="cd05466">
    <property type="entry name" value="PBP2_LTTR_substrate"/>
    <property type="match status" value="1"/>
</dbReference>
<evidence type="ECO:0000256" key="4">
    <source>
        <dbReference type="ARBA" id="ARBA00023163"/>
    </source>
</evidence>
<dbReference type="Gene3D" id="3.40.190.290">
    <property type="match status" value="1"/>
</dbReference>
<reference evidence="6 7" key="1">
    <citation type="submission" date="2018-12" db="EMBL/GenBank/DDBJ databases">
        <authorList>
            <person name="Sun L."/>
            <person name="Chen Z."/>
        </authorList>
    </citation>
    <scope>NUCLEOTIDE SEQUENCE [LARGE SCALE GENOMIC DNA]</scope>
    <source>
        <strain evidence="6 7">LMG 29736</strain>
    </source>
</reference>
<evidence type="ECO:0000256" key="1">
    <source>
        <dbReference type="ARBA" id="ARBA00009437"/>
    </source>
</evidence>
<dbReference type="EMBL" id="QYTW02000024">
    <property type="protein sequence ID" value="RST58084.1"/>
    <property type="molecule type" value="Genomic_DNA"/>
</dbReference>
<comment type="similarity">
    <text evidence="1">Belongs to the LysR transcriptional regulatory family.</text>
</comment>
<dbReference type="InterPro" id="IPR036390">
    <property type="entry name" value="WH_DNA-bd_sf"/>
</dbReference>
<dbReference type="SUPFAM" id="SSF53850">
    <property type="entry name" value="Periplasmic binding protein-like II"/>
    <property type="match status" value="1"/>
</dbReference>
<feature type="domain" description="HTH lysR-type" evidence="5">
    <location>
        <begin position="1"/>
        <end position="58"/>
    </location>
</feature>
<evidence type="ECO:0000313" key="6">
    <source>
        <dbReference type="EMBL" id="RST58084.1"/>
    </source>
</evidence>
<organism evidence="6 7">
    <name type="scientific">Siminovitchia terrae</name>
    <name type="common">Bacillus terrae</name>
    <dbReference type="NCBI Taxonomy" id="1914933"/>
    <lineage>
        <taxon>Bacteria</taxon>
        <taxon>Bacillati</taxon>
        <taxon>Bacillota</taxon>
        <taxon>Bacilli</taxon>
        <taxon>Bacillales</taxon>
        <taxon>Bacillaceae</taxon>
        <taxon>Siminovitchia</taxon>
    </lineage>
</organism>
<dbReference type="Pfam" id="PF00126">
    <property type="entry name" value="HTH_1"/>
    <property type="match status" value="1"/>
</dbReference>
<dbReference type="InterPro" id="IPR000847">
    <property type="entry name" value="LysR_HTH_N"/>
</dbReference>
<dbReference type="InterPro" id="IPR005119">
    <property type="entry name" value="LysR_subst-bd"/>
</dbReference>
<keyword evidence="4" id="KW-0804">Transcription</keyword>
<dbReference type="Gene3D" id="1.10.10.10">
    <property type="entry name" value="Winged helix-like DNA-binding domain superfamily/Winged helix DNA-binding domain"/>
    <property type="match status" value="1"/>
</dbReference>
<dbReference type="GO" id="GO:0003700">
    <property type="term" value="F:DNA-binding transcription factor activity"/>
    <property type="evidence" value="ECO:0007669"/>
    <property type="project" value="InterPro"/>
</dbReference>
<dbReference type="GO" id="GO:0000976">
    <property type="term" value="F:transcription cis-regulatory region binding"/>
    <property type="evidence" value="ECO:0007669"/>
    <property type="project" value="TreeGrafter"/>
</dbReference>
<dbReference type="InterPro" id="IPR036388">
    <property type="entry name" value="WH-like_DNA-bd_sf"/>
</dbReference>
<dbReference type="SUPFAM" id="SSF46785">
    <property type="entry name" value="Winged helix' DNA-binding domain"/>
    <property type="match status" value="1"/>
</dbReference>
<keyword evidence="2" id="KW-0805">Transcription regulation</keyword>
<dbReference type="PANTHER" id="PTHR30126">
    <property type="entry name" value="HTH-TYPE TRANSCRIPTIONAL REGULATOR"/>
    <property type="match status" value="1"/>
</dbReference>
<protein>
    <submittedName>
        <fullName evidence="6">LysR family transcriptional regulator</fullName>
    </submittedName>
</protein>
<comment type="caution">
    <text evidence="6">The sequence shown here is derived from an EMBL/GenBank/DDBJ whole genome shotgun (WGS) entry which is preliminary data.</text>
</comment>
<sequence length="284" mass="33437">MDEKDCYLLKYIHEEMNLGRAASRLFITPPALTYRIQQLEQKFGVPLLRKNGKQIYFTPEGEHLVQYANKKITELQLLKDYLLDINATLRIGASTIYARYRLPEVLKYFLNMYPQVKIHLNAGLTKEIFQLLAAEKIHLGIVRGEFNWPGYKYLIETENICIISKDKIHFEDLPKVPRIHYKYPSNFNRRIESWWYENFETPPLINTEIDDYETVKALAKVGYGYAIIPSIFLNDQDDFYQQNIMFKDGTPMTINTWLMCSNESKELVIVKKLIEYFQSAPPLL</sequence>
<evidence type="ECO:0000313" key="7">
    <source>
        <dbReference type="Proteomes" id="UP000287296"/>
    </source>
</evidence>
<dbReference type="Pfam" id="PF03466">
    <property type="entry name" value="LysR_substrate"/>
    <property type="match status" value="1"/>
</dbReference>
<name>A0A429X3Y8_SIMTE</name>
<gene>
    <name evidence="6" type="ORF">D5F11_019240</name>
</gene>
<evidence type="ECO:0000256" key="2">
    <source>
        <dbReference type="ARBA" id="ARBA00023015"/>
    </source>
</evidence>
<accession>A0A429X3Y8</accession>
<dbReference type="PROSITE" id="PS50931">
    <property type="entry name" value="HTH_LYSR"/>
    <property type="match status" value="1"/>
</dbReference>
<dbReference type="PANTHER" id="PTHR30126:SF78">
    <property type="entry name" value="HTH LYSR-TYPE DOMAIN-CONTAINING PROTEIN"/>
    <property type="match status" value="1"/>
</dbReference>